<dbReference type="AlphaFoldDB" id="A0A7S2K234"/>
<organism evidence="1">
    <name type="scientific">Leptocylindrus danicus</name>
    <dbReference type="NCBI Taxonomy" id="163516"/>
    <lineage>
        <taxon>Eukaryota</taxon>
        <taxon>Sar</taxon>
        <taxon>Stramenopiles</taxon>
        <taxon>Ochrophyta</taxon>
        <taxon>Bacillariophyta</taxon>
        <taxon>Coscinodiscophyceae</taxon>
        <taxon>Chaetocerotophycidae</taxon>
        <taxon>Leptocylindrales</taxon>
        <taxon>Leptocylindraceae</taxon>
        <taxon>Leptocylindrus</taxon>
    </lineage>
</organism>
<gene>
    <name evidence="1" type="ORF">LDAN0321_LOCUS3879</name>
</gene>
<name>A0A7S2K234_9STRA</name>
<evidence type="ECO:0008006" key="2">
    <source>
        <dbReference type="Google" id="ProtNLM"/>
    </source>
</evidence>
<evidence type="ECO:0000313" key="1">
    <source>
        <dbReference type="EMBL" id="CAD9563200.1"/>
    </source>
</evidence>
<sequence>MKLDIGNLLDVVDDATGQPVVDWDAVSLRINSHPDELAQAIPIVPLVFDDDASISDSSEVVEIEQETEMELVFHRMCSMDVPVEVLQQAVKAFPQGLKMRDNSDYLALHRVCCGYSLEDELPALTEDCRSHKKNERVLLVLRAYPEAAQMHARGLYPLHLYIMKAKRPTIEVFQELNEAYLDAAQANYGQFSFEWKSGDEINITYRWCALQCVSNRFNCWDNDNDWNMSILAELCDIMEHIILQRRKVSQNTYLHSIMGRDCLPWYYQQDRGSIQQLVQKYGSLSDVRDGEGNLPIHVLLLAKNENPLVSNNVFDEARISALDHLLMRNICTAKESCGNGSLPLHLAIQSTAFLNVYQQGTGNNLLNVIIDAAPHALRTRNLMTRMYPFMEAACSVKCDLSSVYILLQRRPESALGLARTSCCH</sequence>
<accession>A0A7S2K234</accession>
<reference evidence="1" key="1">
    <citation type="submission" date="2021-01" db="EMBL/GenBank/DDBJ databases">
        <authorList>
            <person name="Corre E."/>
            <person name="Pelletier E."/>
            <person name="Niang G."/>
            <person name="Scheremetjew M."/>
            <person name="Finn R."/>
            <person name="Kale V."/>
            <person name="Holt S."/>
            <person name="Cochrane G."/>
            <person name="Meng A."/>
            <person name="Brown T."/>
            <person name="Cohen L."/>
        </authorList>
    </citation>
    <scope>NUCLEOTIDE SEQUENCE</scope>
    <source>
        <strain evidence="1">B650</strain>
    </source>
</reference>
<protein>
    <recommendedName>
        <fullName evidence="2">Ankyrin repeat protein</fullName>
    </recommendedName>
</protein>
<dbReference type="EMBL" id="HBGY01006303">
    <property type="protein sequence ID" value="CAD9563200.1"/>
    <property type="molecule type" value="Transcribed_RNA"/>
</dbReference>
<proteinExistence type="predicted"/>